<proteinExistence type="predicted"/>
<dbReference type="PANTHER" id="PTHR10285">
    <property type="entry name" value="URIDINE KINASE"/>
    <property type="match status" value="1"/>
</dbReference>
<dbReference type="AlphaFoldDB" id="A0A927ITQ7"/>
<dbReference type="InterPro" id="IPR027417">
    <property type="entry name" value="P-loop_NTPase"/>
</dbReference>
<gene>
    <name evidence="2" type="ORF">IC608_11715</name>
</gene>
<evidence type="ECO:0000313" key="3">
    <source>
        <dbReference type="Proteomes" id="UP000654108"/>
    </source>
</evidence>
<evidence type="ECO:0000259" key="1">
    <source>
        <dbReference type="Pfam" id="PF00485"/>
    </source>
</evidence>
<dbReference type="InterPro" id="IPR006083">
    <property type="entry name" value="PRK/URK"/>
</dbReference>
<dbReference type="Gene3D" id="3.40.50.300">
    <property type="entry name" value="P-loop containing nucleotide triphosphate hydrolases"/>
    <property type="match status" value="1"/>
</dbReference>
<feature type="domain" description="Phosphoribulokinase/uridine kinase" evidence="1">
    <location>
        <begin position="22"/>
        <end position="173"/>
    </location>
</feature>
<dbReference type="GO" id="GO:0016301">
    <property type="term" value="F:kinase activity"/>
    <property type="evidence" value="ECO:0007669"/>
    <property type="project" value="InterPro"/>
</dbReference>
<evidence type="ECO:0000313" key="2">
    <source>
        <dbReference type="EMBL" id="MBD8066137.1"/>
    </source>
</evidence>
<accession>A0A927ITQ7</accession>
<dbReference type="GO" id="GO:0005524">
    <property type="term" value="F:ATP binding"/>
    <property type="evidence" value="ECO:0007669"/>
    <property type="project" value="InterPro"/>
</dbReference>
<comment type="caution">
    <text evidence="2">The sequence shown here is derived from an EMBL/GenBank/DDBJ whole genome shotgun (WGS) entry which is preliminary data.</text>
</comment>
<organism evidence="2 3">
    <name type="scientific">Devosia oryzisoli</name>
    <dbReference type="NCBI Taxonomy" id="2774138"/>
    <lineage>
        <taxon>Bacteria</taxon>
        <taxon>Pseudomonadati</taxon>
        <taxon>Pseudomonadota</taxon>
        <taxon>Alphaproteobacteria</taxon>
        <taxon>Hyphomicrobiales</taxon>
        <taxon>Devosiaceae</taxon>
        <taxon>Devosia</taxon>
    </lineage>
</organism>
<sequence length="217" mass="23995">MNQAKTLAAQLQAQAEAADRYIVAIAGPPGVGKSTLSTQLAQELEGAIVLQADGYHFDNVLLDRMGMRDRKGAPDTFDVDGLDTTLKRLRCGQDVIVPMFDRAMDVARAGAEIITPKAKFVIVEGNYLALKHGPWSALRPHFDFIVFVSTSMEELERRLIRRWTDLGQSIDQARHWVASNDLPNAATVLRGSEPGHLVIHQNSETMPRASYQGEFQP</sequence>
<keyword evidence="3" id="KW-1185">Reference proteome</keyword>
<dbReference type="SUPFAM" id="SSF52540">
    <property type="entry name" value="P-loop containing nucleoside triphosphate hydrolases"/>
    <property type="match status" value="1"/>
</dbReference>
<dbReference type="Proteomes" id="UP000654108">
    <property type="component" value="Unassembled WGS sequence"/>
</dbReference>
<reference evidence="2" key="1">
    <citation type="submission" date="2020-09" db="EMBL/GenBank/DDBJ databases">
        <title>Genome seq and assembly of Devosia sp.</title>
        <authorList>
            <person name="Chhetri G."/>
        </authorList>
    </citation>
    <scope>NUCLEOTIDE SEQUENCE</scope>
    <source>
        <strain evidence="2">PTR5</strain>
    </source>
</reference>
<protein>
    <submittedName>
        <fullName evidence="2">AAA family ATPase</fullName>
    </submittedName>
</protein>
<dbReference type="Pfam" id="PF00485">
    <property type="entry name" value="PRK"/>
    <property type="match status" value="1"/>
</dbReference>
<name>A0A927ITQ7_9HYPH</name>
<dbReference type="EMBL" id="JACYFU010000003">
    <property type="protein sequence ID" value="MBD8066137.1"/>
    <property type="molecule type" value="Genomic_DNA"/>
</dbReference>